<accession>A0AAU7KAK7</accession>
<proteinExistence type="predicted"/>
<dbReference type="Gene3D" id="3.40.50.2000">
    <property type="entry name" value="Glycogen Phosphorylase B"/>
    <property type="match status" value="2"/>
</dbReference>
<evidence type="ECO:0000256" key="1">
    <source>
        <dbReference type="ARBA" id="ARBA00022676"/>
    </source>
</evidence>
<gene>
    <name evidence="4" type="ORF">ABEG20_08080</name>
</gene>
<reference evidence="4" key="1">
    <citation type="submission" date="2024-05" db="EMBL/GenBank/DDBJ databases">
        <authorList>
            <person name="Kim S."/>
            <person name="Heo J."/>
            <person name="Choi H."/>
            <person name="Choi Y."/>
            <person name="Kwon S.-W."/>
            <person name="Kim Y."/>
        </authorList>
    </citation>
    <scope>NUCLEOTIDE SEQUENCE</scope>
    <source>
        <strain evidence="4">KACC 23697</strain>
    </source>
</reference>
<evidence type="ECO:0000259" key="3">
    <source>
        <dbReference type="Pfam" id="PF00534"/>
    </source>
</evidence>
<name>A0AAU7KAK7_9SPHI</name>
<protein>
    <submittedName>
        <fullName evidence="4">Glycosyltransferase family 4 protein</fullName>
        <ecNumber evidence="4">2.4.-.-</ecNumber>
    </submittedName>
</protein>
<dbReference type="AlphaFoldDB" id="A0AAU7KAK7"/>
<feature type="domain" description="Glycosyl transferase family 1" evidence="3">
    <location>
        <begin position="196"/>
        <end position="350"/>
    </location>
</feature>
<dbReference type="InterPro" id="IPR001296">
    <property type="entry name" value="Glyco_trans_1"/>
</dbReference>
<dbReference type="SUPFAM" id="SSF53756">
    <property type="entry name" value="UDP-Glycosyltransferase/glycogen phosphorylase"/>
    <property type="match status" value="1"/>
</dbReference>
<dbReference type="GO" id="GO:0016757">
    <property type="term" value="F:glycosyltransferase activity"/>
    <property type="evidence" value="ECO:0007669"/>
    <property type="project" value="UniProtKB-KW"/>
</dbReference>
<organism evidence="4">
    <name type="scientific">Pedobacter sp. KACC 23697</name>
    <dbReference type="NCBI Taxonomy" id="3149230"/>
    <lineage>
        <taxon>Bacteria</taxon>
        <taxon>Pseudomonadati</taxon>
        <taxon>Bacteroidota</taxon>
        <taxon>Sphingobacteriia</taxon>
        <taxon>Sphingobacteriales</taxon>
        <taxon>Sphingobacteriaceae</taxon>
        <taxon>Pedobacter</taxon>
    </lineage>
</organism>
<dbReference type="CDD" id="cd03801">
    <property type="entry name" value="GT4_PimA-like"/>
    <property type="match status" value="1"/>
</dbReference>
<sequence>MRILVITEYYSSSFRNGSEVFAHLLIRELCKYHDMTLLARATDDIDPGLHIAVPDHIYNTVDGLKHFLITNVNPYDFDIIYNLGGLHFGCFIVKYLREQLPGLTIVNHFQLLFAPYGGIEKMSVAKQNLLSKPQVEAASGAALNIFISINELCSAFNHGFKLSSPVAVISNGIEINDLEVNRGSSAFQIPLINGRKPIVFLTSGRFSEYIKGADIVFRAFRRLLCDKKDVYLIAIGPTEKYEFLLKDVAKENYHLLEWQTREDLANLFSIADVMLVPSRYEPFGMIAVEGMAAGLPVIANDTGGLSEIVNHQKNGLLNRNGNGWLGFYKCMHEIASAPEKLSAMSQQARQTAVEKYNIIDIGTEVDKHLRRATISHKVLEPGYTDKQIMINEC</sequence>
<keyword evidence="2 4" id="KW-0808">Transferase</keyword>
<evidence type="ECO:0000313" key="4">
    <source>
        <dbReference type="EMBL" id="XBO49556.1"/>
    </source>
</evidence>
<dbReference type="PANTHER" id="PTHR12526:SF510">
    <property type="entry name" value="D-INOSITOL 3-PHOSPHATE GLYCOSYLTRANSFERASE"/>
    <property type="match status" value="1"/>
</dbReference>
<dbReference type="PANTHER" id="PTHR12526">
    <property type="entry name" value="GLYCOSYLTRANSFERASE"/>
    <property type="match status" value="1"/>
</dbReference>
<evidence type="ECO:0000256" key="2">
    <source>
        <dbReference type="ARBA" id="ARBA00022679"/>
    </source>
</evidence>
<dbReference type="Pfam" id="PF00534">
    <property type="entry name" value="Glycos_transf_1"/>
    <property type="match status" value="1"/>
</dbReference>
<dbReference type="EC" id="2.4.-.-" evidence="4"/>
<dbReference type="EMBL" id="CP157485">
    <property type="protein sequence ID" value="XBO49556.1"/>
    <property type="molecule type" value="Genomic_DNA"/>
</dbReference>
<dbReference type="RefSeq" id="WP_406826869.1">
    <property type="nucleotide sequence ID" value="NZ_CP157485.1"/>
</dbReference>
<keyword evidence="1 4" id="KW-0328">Glycosyltransferase</keyword>